<protein>
    <recommendedName>
        <fullName evidence="7">Protein MgtC</fullName>
    </recommendedName>
</protein>
<evidence type="ECO:0000256" key="6">
    <source>
        <dbReference type="ARBA" id="ARBA00023136"/>
    </source>
</evidence>
<proteinExistence type="inferred from homology"/>
<dbReference type="AlphaFoldDB" id="A0A378JHI3"/>
<gene>
    <name evidence="9" type="primary">sapB</name>
    <name evidence="9" type="ORF">NCTC13316_00854</name>
</gene>
<evidence type="ECO:0000259" key="8">
    <source>
        <dbReference type="Pfam" id="PF02308"/>
    </source>
</evidence>
<dbReference type="PANTHER" id="PTHR33778">
    <property type="entry name" value="PROTEIN MGTC"/>
    <property type="match status" value="1"/>
</dbReference>
<feature type="transmembrane region" description="Helical" evidence="7">
    <location>
        <begin position="121"/>
        <end position="140"/>
    </location>
</feature>
<dbReference type="PRINTS" id="PR01837">
    <property type="entry name" value="MGTCSAPBPROT"/>
</dbReference>
<name>A0A378JHI3_9GAMM</name>
<sequence length="231" mass="25490">MLSSMELILRLLLAAFLGCIIGLERERLSWAMGLRTHMLVCVGSCLIMIISAFGFFDILSPAHNYIVLDPSRMAAQVVSGIGFLGAGAIILRNNMVYGLTTAASIWIVAAIGLAIGGGMYFAAIATTVIILIILIVVKPLEDKFEAKRTRRVLNFQIEHGLMSMEKLKEIIGDNINQVGQLIVQPNQTLDYDDITIVFTKIHHKLAEEIIAQIEKYPAIKNINISTTTYEK</sequence>
<evidence type="ECO:0000313" key="9">
    <source>
        <dbReference type="EMBL" id="STX50766.1"/>
    </source>
</evidence>
<feature type="domain" description="MgtC/SapB/SrpB/YhiD N-terminal" evidence="8">
    <location>
        <begin position="11"/>
        <end position="142"/>
    </location>
</feature>
<dbReference type="InterPro" id="IPR049177">
    <property type="entry name" value="MgtC_SapB_SrpB_YhiD_N"/>
</dbReference>
<organism evidence="9 10">
    <name type="scientific">Legionella busanensis</name>
    <dbReference type="NCBI Taxonomy" id="190655"/>
    <lineage>
        <taxon>Bacteria</taxon>
        <taxon>Pseudomonadati</taxon>
        <taxon>Pseudomonadota</taxon>
        <taxon>Gammaproteobacteria</taxon>
        <taxon>Legionellales</taxon>
        <taxon>Legionellaceae</taxon>
        <taxon>Legionella</taxon>
    </lineage>
</organism>
<dbReference type="PANTHER" id="PTHR33778:SF1">
    <property type="entry name" value="MAGNESIUM TRANSPORTER YHID-RELATED"/>
    <property type="match status" value="1"/>
</dbReference>
<evidence type="ECO:0000256" key="2">
    <source>
        <dbReference type="ARBA" id="ARBA00009298"/>
    </source>
</evidence>
<comment type="subcellular location">
    <subcellularLocation>
        <location evidence="7">Cell inner membrane</location>
        <topology evidence="7">Multi-pass membrane protein</topology>
    </subcellularLocation>
    <subcellularLocation>
        <location evidence="1">Cell membrane</location>
        <topology evidence="1">Multi-pass membrane protein</topology>
    </subcellularLocation>
</comment>
<dbReference type="InterPro" id="IPR003416">
    <property type="entry name" value="MgtC/SapB/SrpB/YhiD_fam"/>
</dbReference>
<dbReference type="RefSeq" id="WP_115330452.1">
    <property type="nucleotide sequence ID" value="NZ_CAAAHP010000007.1"/>
</dbReference>
<keyword evidence="3" id="KW-1003">Cell membrane</keyword>
<feature type="transmembrane region" description="Helical" evidence="7">
    <location>
        <begin position="36"/>
        <end position="53"/>
    </location>
</feature>
<evidence type="ECO:0000313" key="10">
    <source>
        <dbReference type="Proteomes" id="UP000254794"/>
    </source>
</evidence>
<dbReference type="GO" id="GO:0005886">
    <property type="term" value="C:plasma membrane"/>
    <property type="evidence" value="ECO:0007669"/>
    <property type="project" value="UniProtKB-SubCell"/>
</dbReference>
<dbReference type="EMBL" id="UGOD01000001">
    <property type="protein sequence ID" value="STX50766.1"/>
    <property type="molecule type" value="Genomic_DNA"/>
</dbReference>
<keyword evidence="6 7" id="KW-0472">Membrane</keyword>
<keyword evidence="4 7" id="KW-0812">Transmembrane</keyword>
<evidence type="ECO:0000256" key="5">
    <source>
        <dbReference type="ARBA" id="ARBA00022989"/>
    </source>
</evidence>
<keyword evidence="7" id="KW-0997">Cell inner membrane</keyword>
<dbReference type="Pfam" id="PF02308">
    <property type="entry name" value="MgtC"/>
    <property type="match status" value="1"/>
</dbReference>
<reference evidence="9 10" key="1">
    <citation type="submission" date="2018-06" db="EMBL/GenBank/DDBJ databases">
        <authorList>
            <consortium name="Pathogen Informatics"/>
            <person name="Doyle S."/>
        </authorList>
    </citation>
    <scope>NUCLEOTIDE SEQUENCE [LARGE SCALE GENOMIC DNA]</scope>
    <source>
        <strain evidence="9 10">NCTC13316</strain>
    </source>
</reference>
<keyword evidence="10" id="KW-1185">Reference proteome</keyword>
<accession>A0A378JHI3</accession>
<keyword evidence="5 7" id="KW-1133">Transmembrane helix</keyword>
<evidence type="ECO:0000256" key="4">
    <source>
        <dbReference type="ARBA" id="ARBA00022692"/>
    </source>
</evidence>
<feature type="transmembrane region" description="Helical" evidence="7">
    <location>
        <begin position="96"/>
        <end position="115"/>
    </location>
</feature>
<evidence type="ECO:0000256" key="3">
    <source>
        <dbReference type="ARBA" id="ARBA00022475"/>
    </source>
</evidence>
<dbReference type="OrthoDB" id="9811198at2"/>
<feature type="transmembrane region" description="Helical" evidence="7">
    <location>
        <begin position="73"/>
        <end position="91"/>
    </location>
</feature>
<feature type="transmembrane region" description="Helical" evidence="7">
    <location>
        <begin position="7"/>
        <end position="24"/>
    </location>
</feature>
<comment type="similarity">
    <text evidence="2 7">Belongs to the MgtC/SapB family.</text>
</comment>
<evidence type="ECO:0000256" key="7">
    <source>
        <dbReference type="RuleBase" id="RU365041"/>
    </source>
</evidence>
<dbReference type="Proteomes" id="UP000254794">
    <property type="component" value="Unassembled WGS sequence"/>
</dbReference>
<evidence type="ECO:0000256" key="1">
    <source>
        <dbReference type="ARBA" id="ARBA00004651"/>
    </source>
</evidence>